<dbReference type="PANTHER" id="PTHR31099">
    <property type="entry name" value="OS06G0165300 PROTEIN"/>
    <property type="match status" value="1"/>
</dbReference>
<keyword evidence="1" id="KW-0175">Coiled coil</keyword>
<evidence type="ECO:0000313" key="4">
    <source>
        <dbReference type="EMBL" id="OTF87276.1"/>
    </source>
</evidence>
<evidence type="ECO:0000256" key="2">
    <source>
        <dbReference type="SAM" id="MobiDB-lite"/>
    </source>
</evidence>
<evidence type="ECO:0000256" key="1">
    <source>
        <dbReference type="SAM" id="Coils"/>
    </source>
</evidence>
<proteinExistence type="predicted"/>
<feature type="compositionally biased region" description="Gly residues" evidence="2">
    <location>
        <begin position="231"/>
        <end position="248"/>
    </location>
</feature>
<protein>
    <submittedName>
        <fullName evidence="4">Uncharacterized protein</fullName>
    </submittedName>
</protein>
<feature type="region of interest" description="Disordered" evidence="2">
    <location>
        <begin position="217"/>
        <end position="248"/>
    </location>
</feature>
<dbReference type="PANTHER" id="PTHR31099:SF18">
    <property type="entry name" value="AMINOTRANSFERASE-LIKE PLANT MOBILE DOMAIN-CONTAINING PROTEIN"/>
    <property type="match status" value="1"/>
</dbReference>
<evidence type="ECO:0000313" key="3">
    <source>
        <dbReference type="EMBL" id="KAF5756858.1"/>
    </source>
</evidence>
<gene>
    <name evidence="4" type="ORF">HannXRQ_Chr17g0560001</name>
    <name evidence="3" type="ORF">HanXRQr2_Chr17g0819771</name>
</gene>
<dbReference type="InParanoid" id="A0A251RSC9"/>
<dbReference type="Gramene" id="mRNA:HanXRQr2_Chr17g0819771">
    <property type="protein sequence ID" value="mRNA:HanXRQr2_Chr17g0819771"/>
    <property type="gene ID" value="HanXRQr2_Chr17g0819771"/>
</dbReference>
<accession>A0A251RSC9</accession>
<dbReference type="EMBL" id="MNCJ02000332">
    <property type="protein sequence ID" value="KAF5756858.1"/>
    <property type="molecule type" value="Genomic_DNA"/>
</dbReference>
<reference evidence="4" key="2">
    <citation type="submission" date="2017-02" db="EMBL/GenBank/DDBJ databases">
        <title>Sunflower complete genome.</title>
        <authorList>
            <person name="Langlade N."/>
            <person name="Munos S."/>
        </authorList>
    </citation>
    <scope>NUCLEOTIDE SEQUENCE [LARGE SCALE GENOMIC DNA]</scope>
    <source>
        <tissue evidence="4">Leaves</tissue>
    </source>
</reference>
<name>A0A251RSC9_HELAN</name>
<reference evidence="3 5" key="1">
    <citation type="journal article" date="2017" name="Nature">
        <title>The sunflower genome provides insights into oil metabolism, flowering and Asterid evolution.</title>
        <authorList>
            <person name="Badouin H."/>
            <person name="Gouzy J."/>
            <person name="Grassa C.J."/>
            <person name="Murat F."/>
            <person name="Staton S.E."/>
            <person name="Cottret L."/>
            <person name="Lelandais-Briere C."/>
            <person name="Owens G.L."/>
            <person name="Carrere S."/>
            <person name="Mayjonade B."/>
            <person name="Legrand L."/>
            <person name="Gill N."/>
            <person name="Kane N.C."/>
            <person name="Bowers J.E."/>
            <person name="Hubner S."/>
            <person name="Bellec A."/>
            <person name="Berard A."/>
            <person name="Berges H."/>
            <person name="Blanchet N."/>
            <person name="Boniface M.C."/>
            <person name="Brunel D."/>
            <person name="Catrice O."/>
            <person name="Chaidir N."/>
            <person name="Claudel C."/>
            <person name="Donnadieu C."/>
            <person name="Faraut T."/>
            <person name="Fievet G."/>
            <person name="Helmstetter N."/>
            <person name="King M."/>
            <person name="Knapp S.J."/>
            <person name="Lai Z."/>
            <person name="Le Paslier M.C."/>
            <person name="Lippi Y."/>
            <person name="Lorenzon L."/>
            <person name="Mandel J.R."/>
            <person name="Marage G."/>
            <person name="Marchand G."/>
            <person name="Marquand E."/>
            <person name="Bret-Mestries E."/>
            <person name="Morien E."/>
            <person name="Nambeesan S."/>
            <person name="Nguyen T."/>
            <person name="Pegot-Espagnet P."/>
            <person name="Pouilly N."/>
            <person name="Raftis F."/>
            <person name="Sallet E."/>
            <person name="Schiex T."/>
            <person name="Thomas J."/>
            <person name="Vandecasteele C."/>
            <person name="Vares D."/>
            <person name="Vear F."/>
            <person name="Vautrin S."/>
            <person name="Crespi M."/>
            <person name="Mangin B."/>
            <person name="Burke J.M."/>
            <person name="Salse J."/>
            <person name="Munos S."/>
            <person name="Vincourt P."/>
            <person name="Rieseberg L.H."/>
            <person name="Langlade N.B."/>
        </authorList>
    </citation>
    <scope>NUCLEOTIDE SEQUENCE [LARGE SCALE GENOMIC DNA]</scope>
    <source>
        <strain evidence="5">cv. SF193</strain>
        <tissue evidence="3">Leaves</tissue>
    </source>
</reference>
<keyword evidence="5" id="KW-1185">Reference proteome</keyword>
<reference evidence="3" key="3">
    <citation type="submission" date="2020-06" db="EMBL/GenBank/DDBJ databases">
        <title>Helianthus annuus Genome sequencing and assembly Release 2.</title>
        <authorList>
            <person name="Gouzy J."/>
            <person name="Langlade N."/>
            <person name="Munos S."/>
        </authorList>
    </citation>
    <scope>NUCLEOTIDE SEQUENCE</scope>
    <source>
        <tissue evidence="3">Leaves</tissue>
    </source>
</reference>
<evidence type="ECO:0000313" key="5">
    <source>
        <dbReference type="Proteomes" id="UP000215914"/>
    </source>
</evidence>
<feature type="coiled-coil region" evidence="1">
    <location>
        <begin position="25"/>
        <end position="80"/>
    </location>
</feature>
<dbReference type="Proteomes" id="UP000215914">
    <property type="component" value="Chromosome 17"/>
</dbReference>
<dbReference type="AlphaFoldDB" id="A0A251RSC9"/>
<organism evidence="4 5">
    <name type="scientific">Helianthus annuus</name>
    <name type="common">Common sunflower</name>
    <dbReference type="NCBI Taxonomy" id="4232"/>
    <lineage>
        <taxon>Eukaryota</taxon>
        <taxon>Viridiplantae</taxon>
        <taxon>Streptophyta</taxon>
        <taxon>Embryophyta</taxon>
        <taxon>Tracheophyta</taxon>
        <taxon>Spermatophyta</taxon>
        <taxon>Magnoliopsida</taxon>
        <taxon>eudicotyledons</taxon>
        <taxon>Gunneridae</taxon>
        <taxon>Pentapetalae</taxon>
        <taxon>asterids</taxon>
        <taxon>campanulids</taxon>
        <taxon>Asterales</taxon>
        <taxon>Asteraceae</taxon>
        <taxon>Asteroideae</taxon>
        <taxon>Heliantheae alliance</taxon>
        <taxon>Heliantheae</taxon>
        <taxon>Helianthus</taxon>
    </lineage>
</organism>
<sequence>MLFFTCQDIANSLFQHLQAELNVRVESKDKDLAAKDVEIAELKRRLFEAHDKNKSLEIDLEAERVKVETAEEAKKKAEEARDISTSALNVAQNNYAEAQTIVDTLVSESEWMRSRGVVVIANSILNATELDEAVAALIDASCAVGHRGGYLECAQHVEAEFGQQFDTHHCSVADQADSMLSQVEEVYEHLSLPVTELVTDVLKHDDWSTRLKSIIDPPETVELTDEEEAAGGDGDGGNEAGGDGGGNE</sequence>
<dbReference type="EMBL" id="CM007906">
    <property type="protein sequence ID" value="OTF87276.1"/>
    <property type="molecule type" value="Genomic_DNA"/>
</dbReference>